<evidence type="ECO:0000313" key="3">
    <source>
        <dbReference type="Proteomes" id="UP000838102"/>
    </source>
</evidence>
<proteinExistence type="predicted"/>
<dbReference type="RefSeq" id="WP_248706789.1">
    <property type="nucleotide sequence ID" value="NZ_CAKOET010000009.1"/>
</dbReference>
<name>A0ABN8HAU4_9LACO</name>
<dbReference type="Proteomes" id="UP000838102">
    <property type="component" value="Unassembled WGS sequence"/>
</dbReference>
<dbReference type="Gene3D" id="3.30.1330.30">
    <property type="match status" value="1"/>
</dbReference>
<evidence type="ECO:0008006" key="4">
    <source>
        <dbReference type="Google" id="ProtNLM"/>
    </source>
</evidence>
<comment type="caution">
    <text evidence="2">The sequence shown here is derived from an EMBL/GenBank/DDBJ whole genome shotgun (WGS) entry which is preliminary data.</text>
</comment>
<evidence type="ECO:0000256" key="1">
    <source>
        <dbReference type="SAM" id="MobiDB-lite"/>
    </source>
</evidence>
<dbReference type="EMBL" id="CAKOEU010000009">
    <property type="protein sequence ID" value="CAH1857263.1"/>
    <property type="molecule type" value="Genomic_DNA"/>
</dbReference>
<dbReference type="Pfam" id="PF07997">
    <property type="entry name" value="DUF1694"/>
    <property type="match status" value="1"/>
</dbReference>
<dbReference type="InterPro" id="IPR012543">
    <property type="entry name" value="DUF1694"/>
</dbReference>
<feature type="compositionally biased region" description="Polar residues" evidence="1">
    <location>
        <begin position="9"/>
        <end position="23"/>
    </location>
</feature>
<organism evidence="2 3">
    <name type="scientific">Convivina praedatoris</name>
    <dbReference type="NCBI Taxonomy" id="2880963"/>
    <lineage>
        <taxon>Bacteria</taxon>
        <taxon>Bacillati</taxon>
        <taxon>Bacillota</taxon>
        <taxon>Bacilli</taxon>
        <taxon>Lactobacillales</taxon>
        <taxon>Lactobacillaceae</taxon>
        <taxon>Convivina</taxon>
    </lineage>
</organism>
<feature type="region of interest" description="Disordered" evidence="1">
    <location>
        <begin position="1"/>
        <end position="23"/>
    </location>
</feature>
<evidence type="ECO:0000313" key="2">
    <source>
        <dbReference type="EMBL" id="CAH1857263.1"/>
    </source>
</evidence>
<sequence length="125" mass="13907">MDINERLQQEQLTGGSLPQINPDEQNRYLGTFRERVVVAIRQSQVDNPKIITDFTTILSQHPEGKLLIDANLTGDNNATYIQIAGKTNHPFTLLSDNQKSSHQADSIAVLLAADYAVNIDNIYLS</sequence>
<accession>A0ABN8HAU4</accession>
<gene>
    <name evidence="2" type="primary">yueI</name>
    <name evidence="2" type="ORF">LMG032447_01475</name>
</gene>
<dbReference type="InterPro" id="IPR029064">
    <property type="entry name" value="Ribosomal_eL30-like_sf"/>
</dbReference>
<keyword evidence="3" id="KW-1185">Reference proteome</keyword>
<dbReference type="SUPFAM" id="SSF160515">
    <property type="entry name" value="YueI-like"/>
    <property type="match status" value="1"/>
</dbReference>
<protein>
    <recommendedName>
        <fullName evidence="4">DUF1694 domain-containing protein</fullName>
    </recommendedName>
</protein>
<reference evidence="2" key="1">
    <citation type="submission" date="2022-03" db="EMBL/GenBank/DDBJ databases">
        <authorList>
            <person name="Hettiarachchi G."/>
        </authorList>
    </citation>
    <scope>NUCLEOTIDE SEQUENCE</scope>
    <source>
        <strain evidence="2">LMG 32447</strain>
    </source>
</reference>